<evidence type="ECO:0000256" key="4">
    <source>
        <dbReference type="ARBA" id="ARBA00022692"/>
    </source>
</evidence>
<comment type="caution">
    <text evidence="8">The sequence shown here is derived from an EMBL/GenBank/DDBJ whole genome shotgun (WGS) entry which is preliminary data.</text>
</comment>
<dbReference type="PANTHER" id="PTHR43663:SF1">
    <property type="entry name" value="CHROMATE TRANSPORTER"/>
    <property type="match status" value="1"/>
</dbReference>
<evidence type="ECO:0000256" key="3">
    <source>
        <dbReference type="ARBA" id="ARBA00022475"/>
    </source>
</evidence>
<dbReference type="EMBL" id="JACHXW010000001">
    <property type="protein sequence ID" value="MBB3150366.1"/>
    <property type="molecule type" value="Genomic_DNA"/>
</dbReference>
<protein>
    <submittedName>
        <fullName evidence="8">Chromate transporter</fullName>
    </submittedName>
</protein>
<feature type="transmembrane region" description="Helical" evidence="7">
    <location>
        <begin position="86"/>
        <end position="104"/>
    </location>
</feature>
<keyword evidence="4 7" id="KW-0812">Transmembrane</keyword>
<name>A0A7W5C3F8_9BACL</name>
<dbReference type="GO" id="GO:0005886">
    <property type="term" value="C:plasma membrane"/>
    <property type="evidence" value="ECO:0007669"/>
    <property type="project" value="UniProtKB-SubCell"/>
</dbReference>
<dbReference type="Pfam" id="PF02417">
    <property type="entry name" value="Chromate_transp"/>
    <property type="match status" value="1"/>
</dbReference>
<keyword evidence="6 7" id="KW-0472">Membrane</keyword>
<organism evidence="8 9">
    <name type="scientific">Paenibacillus endophyticus</name>
    <dbReference type="NCBI Taxonomy" id="1294268"/>
    <lineage>
        <taxon>Bacteria</taxon>
        <taxon>Bacillati</taxon>
        <taxon>Bacillota</taxon>
        <taxon>Bacilli</taxon>
        <taxon>Bacillales</taxon>
        <taxon>Paenibacillaceae</taxon>
        <taxon>Paenibacillus</taxon>
    </lineage>
</organism>
<dbReference type="AlphaFoldDB" id="A0A7W5C3F8"/>
<evidence type="ECO:0000256" key="2">
    <source>
        <dbReference type="ARBA" id="ARBA00005262"/>
    </source>
</evidence>
<evidence type="ECO:0000256" key="6">
    <source>
        <dbReference type="ARBA" id="ARBA00023136"/>
    </source>
</evidence>
<keyword evidence="3" id="KW-1003">Cell membrane</keyword>
<comment type="similarity">
    <text evidence="2">Belongs to the chromate ion transporter (CHR) (TC 2.A.51) family.</text>
</comment>
<proteinExistence type="inferred from homology"/>
<evidence type="ECO:0000313" key="8">
    <source>
        <dbReference type="EMBL" id="MBB3150366.1"/>
    </source>
</evidence>
<keyword evidence="9" id="KW-1185">Reference proteome</keyword>
<dbReference type="InterPro" id="IPR003370">
    <property type="entry name" value="Chromate_transpt"/>
</dbReference>
<evidence type="ECO:0000256" key="1">
    <source>
        <dbReference type="ARBA" id="ARBA00004651"/>
    </source>
</evidence>
<comment type="subcellular location">
    <subcellularLocation>
        <location evidence="1">Cell membrane</location>
        <topology evidence="1">Multi-pass membrane protein</topology>
    </subcellularLocation>
</comment>
<keyword evidence="5 7" id="KW-1133">Transmembrane helix</keyword>
<evidence type="ECO:0000256" key="5">
    <source>
        <dbReference type="ARBA" id="ARBA00022989"/>
    </source>
</evidence>
<dbReference type="PANTHER" id="PTHR43663">
    <property type="entry name" value="CHROMATE TRANSPORT PROTEIN-RELATED"/>
    <property type="match status" value="1"/>
</dbReference>
<feature type="transmembrane region" description="Helical" evidence="7">
    <location>
        <begin position="135"/>
        <end position="151"/>
    </location>
</feature>
<evidence type="ECO:0000256" key="7">
    <source>
        <dbReference type="SAM" id="Phobius"/>
    </source>
</evidence>
<dbReference type="InterPro" id="IPR052518">
    <property type="entry name" value="CHR_Transporter"/>
</dbReference>
<accession>A0A7W5C3F8</accession>
<reference evidence="8 9" key="1">
    <citation type="submission" date="2020-08" db="EMBL/GenBank/DDBJ databases">
        <title>Genomic Encyclopedia of Type Strains, Phase III (KMG-III): the genomes of soil and plant-associated and newly described type strains.</title>
        <authorList>
            <person name="Whitman W."/>
        </authorList>
    </citation>
    <scope>NUCLEOTIDE SEQUENCE [LARGE SCALE GENOMIC DNA]</scope>
    <source>
        <strain evidence="8 9">CECT 8234</strain>
    </source>
</reference>
<evidence type="ECO:0000313" key="9">
    <source>
        <dbReference type="Proteomes" id="UP000518605"/>
    </source>
</evidence>
<gene>
    <name evidence="8" type="ORF">FHS16_000398</name>
</gene>
<dbReference type="Proteomes" id="UP000518605">
    <property type="component" value="Unassembled WGS sequence"/>
</dbReference>
<sequence>MMPLIEREIVVKRQWFTEVEMADMLSMAGIAPGGVAVNAAALIGYRKAGITGAVAAIAGLTLPTFLIVISISYAYFYLRNEPKVEAALRGIHAAVIAMILMAAYRMAKISVFDISTACVMAAALFAMLLLHKNPLFVILFGLVIGLVIVRGKELVGLSVNTEKAGSSAKTMLEPEYYI</sequence>
<feature type="transmembrane region" description="Helical" evidence="7">
    <location>
        <begin position="52"/>
        <end position="74"/>
    </location>
</feature>
<dbReference type="GO" id="GO:0015109">
    <property type="term" value="F:chromate transmembrane transporter activity"/>
    <property type="evidence" value="ECO:0007669"/>
    <property type="project" value="InterPro"/>
</dbReference>
<feature type="transmembrane region" description="Helical" evidence="7">
    <location>
        <begin position="24"/>
        <end position="45"/>
    </location>
</feature>